<dbReference type="Proteomes" id="UP000636800">
    <property type="component" value="Chromosome 5"/>
</dbReference>
<dbReference type="EMBL" id="JADCNL010000005">
    <property type="protein sequence ID" value="KAG0480046.1"/>
    <property type="molecule type" value="Genomic_DNA"/>
</dbReference>
<dbReference type="AlphaFoldDB" id="A0A835QZH8"/>
<evidence type="ECO:0000259" key="1">
    <source>
        <dbReference type="PROSITE" id="PS51186"/>
    </source>
</evidence>
<dbReference type="CDD" id="cd04301">
    <property type="entry name" value="NAT_SF"/>
    <property type="match status" value="1"/>
</dbReference>
<dbReference type="InterPro" id="IPR000182">
    <property type="entry name" value="GNAT_dom"/>
</dbReference>
<gene>
    <name evidence="2" type="ORF">HPP92_010904</name>
</gene>
<protein>
    <recommendedName>
        <fullName evidence="1">N-acetyltransferase domain-containing protein</fullName>
    </recommendedName>
</protein>
<sequence length="289" mass="32106">MAAGSPSFLALPLVHDPSLRTLLTSSTTCSSISLYRAHPLPFSLSYTRSTAGAIDASSSAGGVFLDNIGLHRLQTLEKYIREDELDGGGWLEIRHMEDSEVDPTVMLLSDSYAETMGVPQRYVPLLSFFVKQYLVERRSLVPHAAMLVGFYRDSGVKEPELACTAEVSFDSRGANAAPPTPLPPSDFPYICNMAVKKALRRKGIARRLLKACEELISLMKTNKKVYLHCRVIDKGPLMLYKKSDYRIDKTDSILVWLTLQRRKHLLVKELPLEEDAPPDGHTAAVVVNC</sequence>
<name>A0A835QZH8_VANPL</name>
<dbReference type="PANTHER" id="PTHR47489:SF2">
    <property type="entry name" value="GCN5-RELATED N-ACETYLTRANSFERASE 5, CHLOROPLASTIC"/>
    <property type="match status" value="1"/>
</dbReference>
<dbReference type="InterPro" id="IPR016181">
    <property type="entry name" value="Acyl_CoA_acyltransferase"/>
</dbReference>
<dbReference type="OrthoDB" id="540503at2759"/>
<dbReference type="SUPFAM" id="SSF55729">
    <property type="entry name" value="Acyl-CoA N-acyltransferases (Nat)"/>
    <property type="match status" value="1"/>
</dbReference>
<accession>A0A835QZH8</accession>
<keyword evidence="3" id="KW-1185">Reference proteome</keyword>
<dbReference type="Gene3D" id="3.40.630.30">
    <property type="match status" value="1"/>
</dbReference>
<dbReference type="PROSITE" id="PS51186">
    <property type="entry name" value="GNAT"/>
    <property type="match status" value="1"/>
</dbReference>
<dbReference type="GO" id="GO:0016747">
    <property type="term" value="F:acyltransferase activity, transferring groups other than amino-acyl groups"/>
    <property type="evidence" value="ECO:0007669"/>
    <property type="project" value="InterPro"/>
</dbReference>
<organism evidence="2 3">
    <name type="scientific">Vanilla planifolia</name>
    <name type="common">Vanilla</name>
    <dbReference type="NCBI Taxonomy" id="51239"/>
    <lineage>
        <taxon>Eukaryota</taxon>
        <taxon>Viridiplantae</taxon>
        <taxon>Streptophyta</taxon>
        <taxon>Embryophyta</taxon>
        <taxon>Tracheophyta</taxon>
        <taxon>Spermatophyta</taxon>
        <taxon>Magnoliopsida</taxon>
        <taxon>Liliopsida</taxon>
        <taxon>Asparagales</taxon>
        <taxon>Orchidaceae</taxon>
        <taxon>Vanilloideae</taxon>
        <taxon>Vanilleae</taxon>
        <taxon>Vanilla</taxon>
    </lineage>
</organism>
<reference evidence="2 3" key="1">
    <citation type="journal article" date="2020" name="Nat. Food">
        <title>A phased Vanilla planifolia genome enables genetic improvement of flavour and production.</title>
        <authorList>
            <person name="Hasing T."/>
            <person name="Tang H."/>
            <person name="Brym M."/>
            <person name="Khazi F."/>
            <person name="Huang T."/>
            <person name="Chambers A.H."/>
        </authorList>
    </citation>
    <scope>NUCLEOTIDE SEQUENCE [LARGE SCALE GENOMIC DNA]</scope>
    <source>
        <tissue evidence="2">Leaf</tissue>
    </source>
</reference>
<feature type="domain" description="N-acetyltransferase" evidence="1">
    <location>
        <begin position="91"/>
        <end position="277"/>
    </location>
</feature>
<dbReference type="PANTHER" id="PTHR47489">
    <property type="entry name" value="ACYL-COA N-ACYLTRANSFERASES (NAT) SUPERFAMILY PROTEIN"/>
    <property type="match status" value="1"/>
</dbReference>
<comment type="caution">
    <text evidence="2">The sequence shown here is derived from an EMBL/GenBank/DDBJ whole genome shotgun (WGS) entry which is preliminary data.</text>
</comment>
<evidence type="ECO:0000313" key="3">
    <source>
        <dbReference type="Proteomes" id="UP000636800"/>
    </source>
</evidence>
<dbReference type="Pfam" id="PF00583">
    <property type="entry name" value="Acetyltransf_1"/>
    <property type="match status" value="1"/>
</dbReference>
<evidence type="ECO:0000313" key="2">
    <source>
        <dbReference type="EMBL" id="KAG0480046.1"/>
    </source>
</evidence>
<proteinExistence type="predicted"/>